<proteinExistence type="predicted"/>
<gene>
    <name evidence="1" type="ORF">S03H2_55812</name>
</gene>
<comment type="caution">
    <text evidence="1">The sequence shown here is derived from an EMBL/GenBank/DDBJ whole genome shotgun (WGS) entry which is preliminary data.</text>
</comment>
<reference evidence="1" key="1">
    <citation type="journal article" date="2014" name="Front. Microbiol.">
        <title>High frequency of phylogenetically diverse reductive dehalogenase-homologous genes in deep subseafloor sedimentary metagenomes.</title>
        <authorList>
            <person name="Kawai M."/>
            <person name="Futagami T."/>
            <person name="Toyoda A."/>
            <person name="Takaki Y."/>
            <person name="Nishi S."/>
            <person name="Hori S."/>
            <person name="Arai W."/>
            <person name="Tsubouchi T."/>
            <person name="Morono Y."/>
            <person name="Uchiyama I."/>
            <person name="Ito T."/>
            <person name="Fujiyama A."/>
            <person name="Inagaki F."/>
            <person name="Takami H."/>
        </authorList>
    </citation>
    <scope>NUCLEOTIDE SEQUENCE</scope>
    <source>
        <strain evidence="1">Expedition CK06-06</strain>
    </source>
</reference>
<dbReference type="AlphaFoldDB" id="X1JPC5"/>
<name>X1JPC5_9ZZZZ</name>
<organism evidence="1">
    <name type="scientific">marine sediment metagenome</name>
    <dbReference type="NCBI Taxonomy" id="412755"/>
    <lineage>
        <taxon>unclassified sequences</taxon>
        <taxon>metagenomes</taxon>
        <taxon>ecological metagenomes</taxon>
    </lineage>
</organism>
<protein>
    <submittedName>
        <fullName evidence="1">Uncharacterized protein</fullName>
    </submittedName>
</protein>
<dbReference type="EMBL" id="BARU01035686">
    <property type="protein sequence ID" value="GAH83295.1"/>
    <property type="molecule type" value="Genomic_DNA"/>
</dbReference>
<sequence length="146" mass="16826">MNCPYPELVEILDPSPSLRLKCRICGQRWSPELAAAGRVGKDGWLCPKGCTKIAVKERFYPLLTTLLVDESDTIKLAYEHFRQLDLNYMLLDKERQTYVKSRGLDLSDELKAGMKKLHEETIRALECDIKVSLNFVRRLKEEKGQP</sequence>
<accession>X1JPC5</accession>
<evidence type="ECO:0000313" key="1">
    <source>
        <dbReference type="EMBL" id="GAH83295.1"/>
    </source>
</evidence>